<proteinExistence type="predicted"/>
<reference evidence="2" key="1">
    <citation type="journal article" date="2014" name="Proc. Natl. Acad. Sci. U.S.A.">
        <title>Extensive sampling of basidiomycete genomes demonstrates inadequacy of the white-rot/brown-rot paradigm for wood decay fungi.</title>
        <authorList>
            <person name="Riley R."/>
            <person name="Salamov A.A."/>
            <person name="Brown D.W."/>
            <person name="Nagy L.G."/>
            <person name="Floudas D."/>
            <person name="Held B.W."/>
            <person name="Levasseur A."/>
            <person name="Lombard V."/>
            <person name="Morin E."/>
            <person name="Otillar R."/>
            <person name="Lindquist E.A."/>
            <person name="Sun H."/>
            <person name="LaButti K.M."/>
            <person name="Schmutz J."/>
            <person name="Jabbour D."/>
            <person name="Luo H."/>
            <person name="Baker S.E."/>
            <person name="Pisabarro A.G."/>
            <person name="Walton J.D."/>
            <person name="Blanchette R.A."/>
            <person name="Henrissat B."/>
            <person name="Martin F."/>
            <person name="Cullen D."/>
            <person name="Hibbett D.S."/>
            <person name="Grigoriev I.V."/>
        </authorList>
    </citation>
    <scope>NUCLEOTIDE SEQUENCE [LARGE SCALE GENOMIC DNA]</scope>
    <source>
        <strain evidence="2">CBS 339.88</strain>
    </source>
</reference>
<dbReference type="Proteomes" id="UP000027222">
    <property type="component" value="Unassembled WGS sequence"/>
</dbReference>
<dbReference type="OrthoDB" id="9971853at2759"/>
<dbReference type="AlphaFoldDB" id="A0A067TST6"/>
<gene>
    <name evidence="1" type="ORF">GALMADRAFT_276641</name>
</gene>
<sequence>MQATYELEDGDVVCNELGHIRRAVDCCWICNESGAAPRRGACSADAATPDNAQNLSFDSRQIRAGYSPDPYKFLTNGARAVRAFARPWPVKVVGRAVEGGRIELEQSLTRA</sequence>
<dbReference type="HOGENOM" id="CLU_2158588_0_0_1"/>
<name>A0A067TST6_GALM3</name>
<evidence type="ECO:0000313" key="2">
    <source>
        <dbReference type="Proteomes" id="UP000027222"/>
    </source>
</evidence>
<evidence type="ECO:0000313" key="1">
    <source>
        <dbReference type="EMBL" id="KDR82018.1"/>
    </source>
</evidence>
<protein>
    <submittedName>
        <fullName evidence="1">Uncharacterized protein</fullName>
    </submittedName>
</protein>
<dbReference type="EMBL" id="KL142370">
    <property type="protein sequence ID" value="KDR82018.1"/>
    <property type="molecule type" value="Genomic_DNA"/>
</dbReference>
<keyword evidence="2" id="KW-1185">Reference proteome</keyword>
<dbReference type="STRING" id="685588.A0A067TST6"/>
<accession>A0A067TST6</accession>
<organism evidence="1 2">
    <name type="scientific">Galerina marginata (strain CBS 339.88)</name>
    <dbReference type="NCBI Taxonomy" id="685588"/>
    <lineage>
        <taxon>Eukaryota</taxon>
        <taxon>Fungi</taxon>
        <taxon>Dikarya</taxon>
        <taxon>Basidiomycota</taxon>
        <taxon>Agaricomycotina</taxon>
        <taxon>Agaricomycetes</taxon>
        <taxon>Agaricomycetidae</taxon>
        <taxon>Agaricales</taxon>
        <taxon>Agaricineae</taxon>
        <taxon>Strophariaceae</taxon>
        <taxon>Galerina</taxon>
    </lineage>
</organism>